<protein>
    <submittedName>
        <fullName evidence="2">Immunoglobulin-binding protein 1</fullName>
    </submittedName>
</protein>
<dbReference type="GO" id="GO:0005829">
    <property type="term" value="C:cytosol"/>
    <property type="evidence" value="ECO:0007669"/>
    <property type="project" value="TreeGrafter"/>
</dbReference>
<dbReference type="InterPro" id="IPR038511">
    <property type="entry name" value="TAP42/TAP46-like_sf"/>
</dbReference>
<organism evidence="2">
    <name type="scientific">Mesocestoides corti</name>
    <name type="common">Flatworm</name>
    <dbReference type="NCBI Taxonomy" id="53468"/>
    <lineage>
        <taxon>Eukaryota</taxon>
        <taxon>Metazoa</taxon>
        <taxon>Spiralia</taxon>
        <taxon>Lophotrochozoa</taxon>
        <taxon>Platyhelminthes</taxon>
        <taxon>Cestoda</taxon>
        <taxon>Eucestoda</taxon>
        <taxon>Cyclophyllidea</taxon>
        <taxon>Mesocestoididae</taxon>
        <taxon>Mesocestoides</taxon>
    </lineage>
</organism>
<sequence>MQSEHTLRSVFVQVLENYEKCKTFEGPSTDTKFKELIQCGCSTCHEAIQMVNKLELFSKNETLEDLSTASIRYLTLPAFLGFFTSQKSDREDRLTESYHIPDLPARRPQLEAPAGGDQAARPQIARKDPNALREEKIRSFKEKRALEKRLGNFLALDSSNVDDEILREESLALVRYWAYTAVEELRLITEEMAIVSRFNASGVVPEKDSETSKPDARPRQPPLLITRERIRAAVFGAGYPSVPTMTLDQFVDLQVRQGLMPPPQSRGDRSVGSSDWRRVDPTDDQSLAAAEEEKAAREDALSDAHSEAQRAQARDFDAFKDEHRRGSGNRANRA</sequence>
<dbReference type="GO" id="GO:0051721">
    <property type="term" value="F:protein phosphatase 2A binding"/>
    <property type="evidence" value="ECO:0007669"/>
    <property type="project" value="TreeGrafter"/>
</dbReference>
<dbReference type="GO" id="GO:0035303">
    <property type="term" value="P:regulation of dephosphorylation"/>
    <property type="evidence" value="ECO:0007669"/>
    <property type="project" value="TreeGrafter"/>
</dbReference>
<reference evidence="2" key="1">
    <citation type="submission" date="2019-11" db="UniProtKB">
        <authorList>
            <consortium name="WormBaseParasite"/>
        </authorList>
    </citation>
    <scope>IDENTIFICATION</scope>
</reference>
<evidence type="ECO:0000313" key="2">
    <source>
        <dbReference type="WBParaSite" id="MCU_003124-RA"/>
    </source>
</evidence>
<feature type="compositionally biased region" description="Basic and acidic residues" evidence="1">
    <location>
        <begin position="205"/>
        <end position="218"/>
    </location>
</feature>
<dbReference type="Gene3D" id="1.25.40.540">
    <property type="entry name" value="TAP42-like family"/>
    <property type="match status" value="1"/>
</dbReference>
<name>A0A5K3EU61_MESCO</name>
<dbReference type="PANTHER" id="PTHR10933">
    <property type="entry name" value="IMMUNOGLOBULIN-BINDING PROTEIN 1"/>
    <property type="match status" value="1"/>
</dbReference>
<accession>A0A5K3EU61</accession>
<dbReference type="WBParaSite" id="MCU_003124-RA">
    <property type="protein sequence ID" value="MCU_003124-RA"/>
    <property type="gene ID" value="MCU_003124"/>
</dbReference>
<dbReference type="PANTHER" id="PTHR10933:SF9">
    <property type="entry name" value="IMMUNOGLOBULIN-BINDING PROTEIN 1"/>
    <property type="match status" value="1"/>
</dbReference>
<feature type="region of interest" description="Disordered" evidence="1">
    <location>
        <begin position="258"/>
        <end position="334"/>
    </location>
</feature>
<proteinExistence type="predicted"/>
<feature type="compositionally biased region" description="Basic and acidic residues" evidence="1">
    <location>
        <begin position="291"/>
        <end position="325"/>
    </location>
</feature>
<feature type="region of interest" description="Disordered" evidence="1">
    <location>
        <begin position="98"/>
        <end position="128"/>
    </location>
</feature>
<evidence type="ECO:0000256" key="1">
    <source>
        <dbReference type="SAM" id="MobiDB-lite"/>
    </source>
</evidence>
<dbReference type="GO" id="GO:0009966">
    <property type="term" value="P:regulation of signal transduction"/>
    <property type="evidence" value="ECO:0007669"/>
    <property type="project" value="InterPro"/>
</dbReference>
<dbReference type="Pfam" id="PF04177">
    <property type="entry name" value="TAP42"/>
    <property type="match status" value="2"/>
</dbReference>
<dbReference type="InterPro" id="IPR007304">
    <property type="entry name" value="TAP46-like"/>
</dbReference>
<dbReference type="AlphaFoldDB" id="A0A5K3EU61"/>
<feature type="region of interest" description="Disordered" evidence="1">
    <location>
        <begin position="202"/>
        <end position="223"/>
    </location>
</feature>